<name>A0A382Q1D7_9ZZZZ</name>
<accession>A0A382Q1D7</accession>
<proteinExistence type="predicted"/>
<dbReference type="AlphaFoldDB" id="A0A382Q1D7"/>
<organism evidence="1">
    <name type="scientific">marine metagenome</name>
    <dbReference type="NCBI Taxonomy" id="408172"/>
    <lineage>
        <taxon>unclassified sequences</taxon>
        <taxon>metagenomes</taxon>
        <taxon>ecological metagenomes</taxon>
    </lineage>
</organism>
<feature type="non-terminal residue" evidence="1">
    <location>
        <position position="24"/>
    </location>
</feature>
<protein>
    <submittedName>
        <fullName evidence="1">Uncharacterized protein</fullName>
    </submittedName>
</protein>
<dbReference type="EMBL" id="UINC01110901">
    <property type="protein sequence ID" value="SVC78718.1"/>
    <property type="molecule type" value="Genomic_DNA"/>
</dbReference>
<sequence length="24" mass="2670">MEKLIIIGFLSVIFLSPSYATTLI</sequence>
<gene>
    <name evidence="1" type="ORF">METZ01_LOCUS331572</name>
</gene>
<reference evidence="1" key="1">
    <citation type="submission" date="2018-05" db="EMBL/GenBank/DDBJ databases">
        <authorList>
            <person name="Lanie J.A."/>
            <person name="Ng W.-L."/>
            <person name="Kazmierczak K.M."/>
            <person name="Andrzejewski T.M."/>
            <person name="Davidsen T.M."/>
            <person name="Wayne K.J."/>
            <person name="Tettelin H."/>
            <person name="Glass J.I."/>
            <person name="Rusch D."/>
            <person name="Podicherti R."/>
            <person name="Tsui H.-C.T."/>
            <person name="Winkler M.E."/>
        </authorList>
    </citation>
    <scope>NUCLEOTIDE SEQUENCE</scope>
</reference>
<evidence type="ECO:0000313" key="1">
    <source>
        <dbReference type="EMBL" id="SVC78718.1"/>
    </source>
</evidence>